<dbReference type="InterPro" id="IPR013437">
    <property type="entry name" value="FtsW"/>
</dbReference>
<feature type="transmembrane region" description="Helical" evidence="18">
    <location>
        <begin position="32"/>
        <end position="56"/>
    </location>
</feature>
<feature type="binding site" evidence="17">
    <location>
        <position position="551"/>
    </location>
    <ligand>
        <name>UDP-N-acetyl-alpha-D-glucosamine</name>
        <dbReference type="ChEBI" id="CHEBI:57705"/>
    </ligand>
</feature>
<dbReference type="InterPro" id="IPR004276">
    <property type="entry name" value="GlycoTrans_28_N"/>
</dbReference>
<feature type="transmembrane region" description="Helical" evidence="18">
    <location>
        <begin position="189"/>
        <end position="206"/>
    </location>
</feature>
<feature type="binding site" evidence="17">
    <location>
        <begin position="437"/>
        <end position="439"/>
    </location>
    <ligand>
        <name>UDP-N-acetyl-alpha-D-glucosamine</name>
        <dbReference type="ChEBI" id="CHEBI:57705"/>
    </ligand>
</feature>
<feature type="transmembrane region" description="Helical" evidence="18">
    <location>
        <begin position="68"/>
        <end position="85"/>
    </location>
</feature>
<gene>
    <name evidence="17" type="primary">murG</name>
    <name evidence="21" type="ordered locus">Kfla_2886</name>
</gene>
<dbReference type="Pfam" id="PF01098">
    <property type="entry name" value="FTSW_RODA_SPOVE"/>
    <property type="match status" value="1"/>
</dbReference>
<evidence type="ECO:0000256" key="1">
    <source>
        <dbReference type="ARBA" id="ARBA00004651"/>
    </source>
</evidence>
<dbReference type="UniPathway" id="UPA00219"/>
<dbReference type="GO" id="GO:0005886">
    <property type="term" value="C:plasma membrane"/>
    <property type="evidence" value="ECO:0007669"/>
    <property type="project" value="UniProtKB-SubCell"/>
</dbReference>
<dbReference type="GO" id="GO:0051301">
    <property type="term" value="P:cell division"/>
    <property type="evidence" value="ECO:0007669"/>
    <property type="project" value="UniProtKB-KW"/>
</dbReference>
<keyword evidence="3 17" id="KW-1003">Cell membrane</keyword>
<evidence type="ECO:0000256" key="10">
    <source>
        <dbReference type="ARBA" id="ARBA00022989"/>
    </source>
</evidence>
<name>D2Q0F9_KRIFD</name>
<dbReference type="GO" id="GO:0050511">
    <property type="term" value="F:undecaprenyldiphospho-muramoylpentapeptide beta-N-acetylglucosaminyltransferase activity"/>
    <property type="evidence" value="ECO:0007669"/>
    <property type="project" value="UniProtKB-UniRule"/>
</dbReference>
<dbReference type="Pfam" id="PF04101">
    <property type="entry name" value="Glyco_tran_28_C"/>
    <property type="match status" value="1"/>
</dbReference>
<dbReference type="PANTHER" id="PTHR30474">
    <property type="entry name" value="CELL CYCLE PROTEIN"/>
    <property type="match status" value="1"/>
</dbReference>
<evidence type="ECO:0000256" key="18">
    <source>
        <dbReference type="SAM" id="Phobius"/>
    </source>
</evidence>
<dbReference type="InterPro" id="IPR006009">
    <property type="entry name" value="GlcNAc_MurG"/>
</dbReference>
<dbReference type="eggNOG" id="COG0707">
    <property type="taxonomic scope" value="Bacteria"/>
</dbReference>
<feature type="binding site" evidence="17">
    <location>
        <position position="623"/>
    </location>
    <ligand>
        <name>UDP-N-acetyl-alpha-D-glucosamine</name>
        <dbReference type="ChEBI" id="CHEBI:57705"/>
    </ligand>
</feature>
<comment type="catalytic activity">
    <reaction evidence="15">
        <text>[GlcNAc-(1-&gt;4)-Mur2Ac(oyl-L-Ala-gamma-D-Glu-L-Lys-D-Ala-D-Ala)](n)-di-trans,octa-cis-undecaprenyl diphosphate + beta-D-GlcNAc-(1-&gt;4)-Mur2Ac(oyl-L-Ala-gamma-D-Glu-L-Lys-D-Ala-D-Ala)-di-trans,octa-cis-undecaprenyl diphosphate = [GlcNAc-(1-&gt;4)-Mur2Ac(oyl-L-Ala-gamma-D-Glu-L-Lys-D-Ala-D-Ala)](n+1)-di-trans,octa-cis-undecaprenyl diphosphate + di-trans,octa-cis-undecaprenyl diphosphate + H(+)</text>
        <dbReference type="Rhea" id="RHEA:23708"/>
        <dbReference type="Rhea" id="RHEA-COMP:9602"/>
        <dbReference type="Rhea" id="RHEA-COMP:9603"/>
        <dbReference type="ChEBI" id="CHEBI:15378"/>
        <dbReference type="ChEBI" id="CHEBI:58405"/>
        <dbReference type="ChEBI" id="CHEBI:60033"/>
        <dbReference type="ChEBI" id="CHEBI:78435"/>
        <dbReference type="EC" id="2.4.99.28"/>
    </reaction>
</comment>
<dbReference type="CAZy" id="GT28">
    <property type="family name" value="Glycosyltransferase Family 28"/>
</dbReference>
<dbReference type="HOGENOM" id="CLU_355935_0_0_11"/>
<evidence type="ECO:0000256" key="11">
    <source>
        <dbReference type="ARBA" id="ARBA00023136"/>
    </source>
</evidence>
<keyword evidence="22" id="KW-1185">Reference proteome</keyword>
<evidence type="ECO:0000313" key="21">
    <source>
        <dbReference type="EMBL" id="ADB31951.1"/>
    </source>
</evidence>
<dbReference type="GO" id="GO:0009252">
    <property type="term" value="P:peptidoglycan biosynthetic process"/>
    <property type="evidence" value="ECO:0007669"/>
    <property type="project" value="UniProtKB-UniRule"/>
</dbReference>
<keyword evidence="11 17" id="KW-0472">Membrane</keyword>
<dbReference type="GO" id="GO:0032153">
    <property type="term" value="C:cell division site"/>
    <property type="evidence" value="ECO:0007669"/>
    <property type="project" value="TreeGrafter"/>
</dbReference>
<reference evidence="21 22" key="2">
    <citation type="journal article" date="2010" name="Stand. Genomic Sci.">
        <title>Complete genome sequence of Kribbella flavida type strain (IFO 14399).</title>
        <authorList>
            <person name="Pukall R."/>
            <person name="Lapidus A."/>
            <person name="Glavina Del Rio T."/>
            <person name="Copeland A."/>
            <person name="Tice H."/>
            <person name="Cheng J.-F."/>
            <person name="Lucas S."/>
            <person name="Chen F."/>
            <person name="Nolan M."/>
            <person name="LaButti K."/>
            <person name="Pati A."/>
            <person name="Ivanova N."/>
            <person name="Mavrommatis K."/>
            <person name="Mikhailova N."/>
            <person name="Pitluck S."/>
            <person name="Bruce D."/>
            <person name="Goodwin L."/>
            <person name="Land M."/>
            <person name="Hauser L."/>
            <person name="Chang Y.-J."/>
            <person name="Jeffries C.D."/>
            <person name="Chen A."/>
            <person name="Palaniappan K."/>
            <person name="Chain P."/>
            <person name="Rohde M."/>
            <person name="Goeker M."/>
            <person name="Bristow J."/>
            <person name="Eisen J.A."/>
            <person name="Markowitz V."/>
            <person name="Hugenholtz P."/>
            <person name="Kyrpides N.C."/>
            <person name="Klenk H.-P."/>
            <person name="Brettin T."/>
        </authorList>
    </citation>
    <scope>NUCLEOTIDE SEQUENCE [LARGE SCALE GENOMIC DNA]</scope>
    <source>
        <strain evidence="22">DSM 17836 / JCM 10339 / NBRC 14399</strain>
    </source>
</reference>
<evidence type="ECO:0000256" key="14">
    <source>
        <dbReference type="ARBA" id="ARBA00038053"/>
    </source>
</evidence>
<dbReference type="GO" id="GO:0051991">
    <property type="term" value="F:UDP-N-acetyl-D-glucosamine:N-acetylmuramoyl-L-alanyl-D-glutamyl-meso-2,6-diaminopimelyl-D-alanyl-D-alanine-diphosphoundecaprenol 4-beta-N-acetylglucosaminlytransferase activity"/>
    <property type="evidence" value="ECO:0007669"/>
    <property type="project" value="RHEA"/>
</dbReference>
<comment type="function">
    <text evidence="17">Cell wall formation. Catalyzes the transfer of a GlcNAc subunit on undecaprenyl-pyrophosphoryl-MurNAc-pentapeptide (lipid intermediate I) to form undecaprenyl-pyrophosphoryl-MurNAc-(pentapeptide)GlcNAc (lipid intermediate II).</text>
</comment>
<evidence type="ECO:0000256" key="3">
    <source>
        <dbReference type="ARBA" id="ARBA00022475"/>
    </source>
</evidence>
<dbReference type="PANTHER" id="PTHR30474:SF2">
    <property type="entry name" value="PEPTIDOGLYCAN GLYCOSYLTRANSFERASE FTSW-RELATED"/>
    <property type="match status" value="1"/>
</dbReference>
<dbReference type="KEGG" id="kfl:Kfla_2886"/>
<feature type="transmembrane region" description="Helical" evidence="18">
    <location>
        <begin position="97"/>
        <end position="116"/>
    </location>
</feature>
<dbReference type="GO" id="GO:0008360">
    <property type="term" value="P:regulation of cell shape"/>
    <property type="evidence" value="ECO:0007669"/>
    <property type="project" value="UniProtKB-KW"/>
</dbReference>
<keyword evidence="10 18" id="KW-1133">Transmembrane helix</keyword>
<evidence type="ECO:0000256" key="2">
    <source>
        <dbReference type="ARBA" id="ARBA00004752"/>
    </source>
</evidence>
<evidence type="ECO:0000256" key="7">
    <source>
        <dbReference type="ARBA" id="ARBA00022692"/>
    </source>
</evidence>
<keyword evidence="9 17" id="KW-0573">Peptidoglycan synthesis</keyword>
<evidence type="ECO:0000256" key="12">
    <source>
        <dbReference type="ARBA" id="ARBA00023306"/>
    </source>
</evidence>
<comment type="similarity">
    <text evidence="14">Belongs to the SEDS family. FtsW subfamily.</text>
</comment>
<keyword evidence="8 17" id="KW-0133">Cell shape</keyword>
<keyword evidence="7 18" id="KW-0812">Transmembrane</keyword>
<feature type="domain" description="Glycosyl transferase family 28 C-terminal" evidence="20">
    <location>
        <begin position="616"/>
        <end position="775"/>
    </location>
</feature>
<comment type="similarity">
    <text evidence="17">Belongs to the glycosyltransferase 28 family. MurG subfamily.</text>
</comment>
<organism evidence="21 22">
    <name type="scientific">Kribbella flavida (strain DSM 17836 / JCM 10339 / NBRC 14399)</name>
    <dbReference type="NCBI Taxonomy" id="479435"/>
    <lineage>
        <taxon>Bacteria</taxon>
        <taxon>Bacillati</taxon>
        <taxon>Actinomycetota</taxon>
        <taxon>Actinomycetes</taxon>
        <taxon>Propionibacteriales</taxon>
        <taxon>Kribbellaceae</taxon>
        <taxon>Kribbella</taxon>
    </lineage>
</organism>
<dbReference type="GO" id="GO:0015648">
    <property type="term" value="F:lipid-linked peptidoglycan transporter activity"/>
    <property type="evidence" value="ECO:0007669"/>
    <property type="project" value="TreeGrafter"/>
</dbReference>
<evidence type="ECO:0000256" key="9">
    <source>
        <dbReference type="ARBA" id="ARBA00022984"/>
    </source>
</evidence>
<dbReference type="PROSITE" id="PS00428">
    <property type="entry name" value="FTSW_RODA_SPOVE"/>
    <property type="match status" value="1"/>
</dbReference>
<comment type="subcellular location">
    <subcellularLocation>
        <location evidence="1">Cell membrane</location>
        <topology evidence="1">Multi-pass membrane protein</topology>
    </subcellularLocation>
    <subcellularLocation>
        <location evidence="17">Cell membrane</location>
        <topology evidence="17">Peripheral membrane protein</topology>
        <orientation evidence="17">Cytoplasmic side</orientation>
    </subcellularLocation>
</comment>
<reference evidence="22" key="1">
    <citation type="submission" date="2009-09" db="EMBL/GenBank/DDBJ databases">
        <title>The complete genome of Kribbella flavida DSM 17836.</title>
        <authorList>
            <consortium name="US DOE Joint Genome Institute (JGI-PGF)"/>
            <person name="Lucas S."/>
            <person name="Copeland A."/>
            <person name="Lapidus A."/>
            <person name="Glavina del Rio T."/>
            <person name="Dalin E."/>
            <person name="Tice H."/>
            <person name="Bruce D."/>
            <person name="Goodwin L."/>
            <person name="Pitluck S."/>
            <person name="Kyrpides N."/>
            <person name="Mavromatis K."/>
            <person name="Ivanova N."/>
            <person name="Saunders E."/>
            <person name="Brettin T."/>
            <person name="Detter J.C."/>
            <person name="Han C."/>
            <person name="Larimer F."/>
            <person name="Land M."/>
            <person name="Hauser L."/>
            <person name="Markowitz V."/>
            <person name="Cheng J.-F."/>
            <person name="Hugenholtz P."/>
            <person name="Woyke T."/>
            <person name="Wu D."/>
            <person name="Pukall R."/>
            <person name="Klenk H.-P."/>
            <person name="Eisen J.A."/>
        </authorList>
    </citation>
    <scope>NUCLEOTIDE SEQUENCE [LARGE SCALE GENOMIC DNA]</scope>
    <source>
        <strain evidence="22">DSM 17836 / JCM 10339 / NBRC 14399</strain>
    </source>
</reference>
<evidence type="ECO:0000256" key="6">
    <source>
        <dbReference type="ARBA" id="ARBA00022679"/>
    </source>
</evidence>
<dbReference type="Pfam" id="PF03033">
    <property type="entry name" value="Glyco_transf_28"/>
    <property type="match status" value="1"/>
</dbReference>
<dbReference type="Proteomes" id="UP000007967">
    <property type="component" value="Chromosome"/>
</dbReference>
<evidence type="ECO:0000259" key="19">
    <source>
        <dbReference type="Pfam" id="PF03033"/>
    </source>
</evidence>
<dbReference type="eggNOG" id="COG0772">
    <property type="taxonomic scope" value="Bacteria"/>
</dbReference>
<dbReference type="GO" id="GO:0071555">
    <property type="term" value="P:cell wall organization"/>
    <property type="evidence" value="ECO:0007669"/>
    <property type="project" value="UniProtKB-KW"/>
</dbReference>
<dbReference type="InterPro" id="IPR007235">
    <property type="entry name" value="Glyco_trans_28_C"/>
</dbReference>
<dbReference type="NCBIfam" id="TIGR01133">
    <property type="entry name" value="murG"/>
    <property type="match status" value="1"/>
</dbReference>
<dbReference type="GO" id="GO:0008955">
    <property type="term" value="F:peptidoglycan glycosyltransferase activity"/>
    <property type="evidence" value="ECO:0007669"/>
    <property type="project" value="UniProtKB-EC"/>
</dbReference>
<feature type="transmembrane region" description="Helical" evidence="18">
    <location>
        <begin position="288"/>
        <end position="315"/>
    </location>
</feature>
<evidence type="ECO:0000256" key="17">
    <source>
        <dbReference type="HAMAP-Rule" id="MF_00033"/>
    </source>
</evidence>
<feature type="binding site" evidence="17">
    <location>
        <position position="717"/>
    </location>
    <ligand>
        <name>UDP-N-acetyl-alpha-D-glucosamine</name>
        <dbReference type="ChEBI" id="CHEBI:57705"/>
    </ligand>
</feature>
<dbReference type="EMBL" id="CP001736">
    <property type="protein sequence ID" value="ADB31951.1"/>
    <property type="molecule type" value="Genomic_DNA"/>
</dbReference>
<evidence type="ECO:0000256" key="8">
    <source>
        <dbReference type="ARBA" id="ARBA00022960"/>
    </source>
</evidence>
<comment type="caution">
    <text evidence="17">Lacks conserved residue(s) required for the propagation of feature annotation.</text>
</comment>
<dbReference type="CDD" id="cd03785">
    <property type="entry name" value="GT28_MurG"/>
    <property type="match status" value="1"/>
</dbReference>
<evidence type="ECO:0000256" key="4">
    <source>
        <dbReference type="ARBA" id="ARBA00022618"/>
    </source>
</evidence>
<feature type="transmembrane region" description="Helical" evidence="18">
    <location>
        <begin position="167"/>
        <end position="183"/>
    </location>
</feature>
<comment type="catalytic activity">
    <reaction evidence="17">
        <text>di-trans,octa-cis-undecaprenyl diphospho-N-acetyl-alpha-D-muramoyl-L-alanyl-D-glutamyl-meso-2,6-diaminopimeloyl-D-alanyl-D-alanine + UDP-N-acetyl-alpha-D-glucosamine = di-trans,octa-cis-undecaprenyl diphospho-[N-acetyl-alpha-D-glucosaminyl-(1-&gt;4)]-N-acetyl-alpha-D-muramoyl-L-alanyl-D-glutamyl-meso-2,6-diaminopimeloyl-D-alanyl-D-alanine + UDP + H(+)</text>
        <dbReference type="Rhea" id="RHEA:31227"/>
        <dbReference type="ChEBI" id="CHEBI:15378"/>
        <dbReference type="ChEBI" id="CHEBI:57705"/>
        <dbReference type="ChEBI" id="CHEBI:58223"/>
        <dbReference type="ChEBI" id="CHEBI:61387"/>
        <dbReference type="ChEBI" id="CHEBI:61388"/>
        <dbReference type="EC" id="2.4.1.227"/>
    </reaction>
</comment>
<feature type="transmembrane region" description="Helical" evidence="18">
    <location>
        <begin position="211"/>
        <end position="228"/>
    </location>
</feature>
<feature type="transmembrane region" description="Helical" evidence="18">
    <location>
        <begin position="363"/>
        <end position="385"/>
    </location>
</feature>
<keyword evidence="4 17" id="KW-0132">Cell division</keyword>
<dbReference type="InterPro" id="IPR001182">
    <property type="entry name" value="FtsW/RodA"/>
</dbReference>
<feature type="domain" description="Glycosyltransferase family 28 N-terminal" evidence="19">
    <location>
        <begin position="430"/>
        <end position="568"/>
    </location>
</feature>
<dbReference type="Gene3D" id="3.40.50.2000">
    <property type="entry name" value="Glycogen Phosphorylase B"/>
    <property type="match status" value="2"/>
</dbReference>
<keyword evidence="6 17" id="KW-0808">Transferase</keyword>
<dbReference type="EC" id="2.4.1.227" evidence="17"/>
<dbReference type="HAMAP" id="MF_00033">
    <property type="entry name" value="MurG"/>
    <property type="match status" value="1"/>
</dbReference>
<protein>
    <recommendedName>
        <fullName evidence="17">UDP-N-acetylglucosamine--N-acetylmuramyl-(pentapeptide) pyrophosphoryl-undecaprenol N-acetylglucosamine transferase</fullName>
        <ecNumber evidence="17">2.4.1.227</ecNumber>
    </recommendedName>
    <alternativeName>
        <fullName evidence="17">Undecaprenyl-PP-MurNAc-pentapeptide-UDPGlcNAc GlcNAc transferase</fullName>
    </alternativeName>
</protein>
<dbReference type="InterPro" id="IPR018365">
    <property type="entry name" value="Cell_cycle_FtsW-rel_CS"/>
</dbReference>
<dbReference type="GO" id="GO:0005975">
    <property type="term" value="P:carbohydrate metabolic process"/>
    <property type="evidence" value="ECO:0007669"/>
    <property type="project" value="InterPro"/>
</dbReference>
<keyword evidence="12 17" id="KW-0131">Cell cycle</keyword>
<comment type="pathway">
    <text evidence="2 17">Cell wall biogenesis; peptidoglycan biosynthesis.</text>
</comment>
<evidence type="ECO:0000256" key="5">
    <source>
        <dbReference type="ARBA" id="ARBA00022676"/>
    </source>
</evidence>
<evidence type="ECO:0000256" key="15">
    <source>
        <dbReference type="ARBA" id="ARBA00049902"/>
    </source>
</evidence>
<sequence>MTSIVDRPGEKAAENSWLVSLRNLLDRPLTSYHLVVGATGLLMVLGLMMVLSASSVLSYNTTNNQFTIFNRQLIWVGVGLPMAYVASRMTPRHFRMLAYLALLGSTFLLVLTYVPGLGKTVNGNTNWVSFGGPLQIQPSEFAKLALVMWCADLYARKQKLLTQWKHLLIPMVPVCGLVIALIVGQRDLGTSLVLMAIMIGMIWVVGAPTRLFVTAIVVVGAIASYFVATEQHRMDRLTNFVNPFADPSGVGWQAYHALYALSTGSWWGVGIGFSRQKWGNLPEAHTDFIFAVIGEELGLVGSLTVLGLFLTLAYAGVRIATRTTEPFIRYCAAGITIWIMAQTLVNLGAVIGLLPIVGIPLPLLSYGGSALLPTLIAVGMLLSFAKAEPGAQAALKETRRPLLRWMSSWRTPGPSGRENTAGALKAVPSIVLAGGGTAGHTSPLIATADALRRIDPTIEIVALGTERGLETKVVPEAGYRLELIPPVPLPRKPTPALFAVPGKMLSSVSAARKVLDDAKADVLVGFGGYVSTPAYVAAWRRKTPIVVHEGNAVPGIANKFAARYCTDTVITSFPGTDLPHAQYVGLPIRRAISTMDRATLRAEARQFFGLDPDAPTLFVTGGSQGARQLNEAFAGAAADLQAAGIQVLHAIGPKNSLEVEQTGPLPYRVLSYVDRMDYAYAAADLVVCRSGSNTVTEVSGVGLPAIYVPLPHGNGEQRLNAKPVVDVGGGLLVDNSAVTPDWVRATVPQLLHDRERLTAMSTAAQGVIRTDADERLARLILDVVRSAS</sequence>
<evidence type="ECO:0000313" key="22">
    <source>
        <dbReference type="Proteomes" id="UP000007967"/>
    </source>
</evidence>
<evidence type="ECO:0000256" key="13">
    <source>
        <dbReference type="ARBA" id="ARBA00023316"/>
    </source>
</evidence>
<feature type="binding site" evidence="17">
    <location>
        <position position="589"/>
    </location>
    <ligand>
        <name>UDP-N-acetyl-alpha-D-glucosamine</name>
        <dbReference type="ChEBI" id="CHEBI:57705"/>
    </ligand>
</feature>
<comment type="function">
    <text evidence="16">Peptidoglycan polymerase that is essential for cell division.</text>
</comment>
<feature type="transmembrane region" description="Helical" evidence="18">
    <location>
        <begin position="327"/>
        <end position="357"/>
    </location>
</feature>
<accession>D2Q0F9</accession>
<dbReference type="STRING" id="479435.Kfla_2886"/>
<keyword evidence="13 17" id="KW-0961">Cell wall biogenesis/degradation</keyword>
<keyword evidence="5 17" id="KW-0328">Glycosyltransferase</keyword>
<dbReference type="SUPFAM" id="SSF53756">
    <property type="entry name" value="UDP-Glycosyltransferase/glycogen phosphorylase"/>
    <property type="match status" value="1"/>
</dbReference>
<dbReference type="AlphaFoldDB" id="D2Q0F9"/>
<evidence type="ECO:0000256" key="16">
    <source>
        <dbReference type="ARBA" id="ARBA00049966"/>
    </source>
</evidence>
<evidence type="ECO:0000259" key="20">
    <source>
        <dbReference type="Pfam" id="PF04101"/>
    </source>
</evidence>
<proteinExistence type="inferred from homology"/>
<dbReference type="NCBIfam" id="TIGR02614">
    <property type="entry name" value="ftsW"/>
    <property type="match status" value="1"/>
</dbReference>